<evidence type="ECO:0000256" key="1">
    <source>
        <dbReference type="ARBA" id="ARBA00004141"/>
    </source>
</evidence>
<evidence type="ECO:0000313" key="9">
    <source>
        <dbReference type="Proteomes" id="UP000054304"/>
    </source>
</evidence>
<feature type="transmembrane region" description="Helical" evidence="6">
    <location>
        <begin position="209"/>
        <end position="231"/>
    </location>
</feature>
<dbReference type="Pfam" id="PF01284">
    <property type="entry name" value="MARVEL"/>
    <property type="match status" value="1"/>
</dbReference>
<evidence type="ECO:0000256" key="5">
    <source>
        <dbReference type="SAM" id="MobiDB-lite"/>
    </source>
</evidence>
<name>A0A0C7N3A0_9SACH</name>
<feature type="transmembrane region" description="Helical" evidence="6">
    <location>
        <begin position="128"/>
        <end position="153"/>
    </location>
</feature>
<dbReference type="EMBL" id="LN736371">
    <property type="protein sequence ID" value="CEP64634.1"/>
    <property type="molecule type" value="Genomic_DNA"/>
</dbReference>
<reference evidence="8 9" key="1">
    <citation type="submission" date="2014-12" db="EMBL/GenBank/DDBJ databases">
        <authorList>
            <person name="Neuveglise Cecile"/>
        </authorList>
    </citation>
    <scope>NUCLEOTIDE SEQUENCE [LARGE SCALE GENOMIC DNA]</scope>
    <source>
        <strain evidence="8 9">CBS 12615</strain>
    </source>
</reference>
<keyword evidence="4 6" id="KW-0472">Membrane</keyword>
<comment type="subcellular location">
    <subcellularLocation>
        <location evidence="1">Membrane</location>
        <topology evidence="1">Multi-pass membrane protein</topology>
    </subcellularLocation>
</comment>
<feature type="region of interest" description="Disordered" evidence="5">
    <location>
        <begin position="358"/>
        <end position="381"/>
    </location>
</feature>
<sequence length="381" mass="40221">MSATDNNYRNEVGGTAAGGPVVPAAHNDNYETGHGGGSGSGAFANEGEKRKTKKGIAIFGLAVTDFMLISLRFWQFACSVIVLGLLAYAMKSYNYHGSKKTNYGLAVGAISTFYLLMLSILGPALHRFLIPGLYLIMELIVTLLWLVAFIVLAKAHGSRSCGLSTNSSYQPKYGSFGDFTNSGGMYDPYTSKYTTNPHTRACHSSQASIAFAGLAFILFAISSILIGLLVMKPLTYRGGGSKALWTPYSNSGLKLNPWTGLRVSDANRNDAEALANNRGGNNTGAGAGVGQDQHTFSTGDSTYNGAHHDKMVDSDHRRNVSGATDLEPGVNNPTYNANSAATGAANTNATHNTTYATHEPIVTDPSPNAAPNAATTTANRI</sequence>
<dbReference type="InterPro" id="IPR008253">
    <property type="entry name" value="Marvel"/>
</dbReference>
<dbReference type="STRING" id="1245769.A0A0C7N3A0"/>
<proteinExistence type="predicted"/>
<organism evidence="8 9">
    <name type="scientific">Lachancea lanzarotensis</name>
    <dbReference type="NCBI Taxonomy" id="1245769"/>
    <lineage>
        <taxon>Eukaryota</taxon>
        <taxon>Fungi</taxon>
        <taxon>Dikarya</taxon>
        <taxon>Ascomycota</taxon>
        <taxon>Saccharomycotina</taxon>
        <taxon>Saccharomycetes</taxon>
        <taxon>Saccharomycetales</taxon>
        <taxon>Saccharomycetaceae</taxon>
        <taxon>Lachancea</taxon>
    </lineage>
</organism>
<evidence type="ECO:0000256" key="2">
    <source>
        <dbReference type="ARBA" id="ARBA00022692"/>
    </source>
</evidence>
<dbReference type="HOGENOM" id="CLU_061420_1_1_1"/>
<feature type="compositionally biased region" description="Low complexity" evidence="5">
    <location>
        <begin position="12"/>
        <end position="21"/>
    </location>
</feature>
<keyword evidence="3 6" id="KW-1133">Transmembrane helix</keyword>
<evidence type="ECO:0000259" key="7">
    <source>
        <dbReference type="Pfam" id="PF01284"/>
    </source>
</evidence>
<protein>
    <submittedName>
        <fullName evidence="8">LALA0S12e03400g1_1</fullName>
    </submittedName>
</protein>
<dbReference type="GO" id="GO:0016020">
    <property type="term" value="C:membrane"/>
    <property type="evidence" value="ECO:0007669"/>
    <property type="project" value="UniProtKB-SubCell"/>
</dbReference>
<accession>A0A0C7N3A0</accession>
<dbReference type="AlphaFoldDB" id="A0A0C7N3A0"/>
<dbReference type="GeneID" id="34688194"/>
<evidence type="ECO:0000256" key="3">
    <source>
        <dbReference type="ARBA" id="ARBA00022989"/>
    </source>
</evidence>
<keyword evidence="9" id="KW-1185">Reference proteome</keyword>
<gene>
    <name evidence="8" type="ORF">LALA0_S12e03400g</name>
</gene>
<keyword evidence="2 6" id="KW-0812">Transmembrane</keyword>
<dbReference type="PANTHER" id="PTHR37451">
    <property type="entry name" value="MARVEL DOMAIN"/>
    <property type="match status" value="1"/>
</dbReference>
<dbReference type="OrthoDB" id="4065952at2759"/>
<feature type="compositionally biased region" description="Low complexity" evidence="5">
    <location>
        <begin position="365"/>
        <end position="381"/>
    </location>
</feature>
<evidence type="ECO:0000256" key="6">
    <source>
        <dbReference type="SAM" id="Phobius"/>
    </source>
</evidence>
<evidence type="ECO:0000256" key="4">
    <source>
        <dbReference type="ARBA" id="ARBA00023136"/>
    </source>
</evidence>
<feature type="transmembrane region" description="Helical" evidence="6">
    <location>
        <begin position="73"/>
        <end position="90"/>
    </location>
</feature>
<evidence type="ECO:0000313" key="8">
    <source>
        <dbReference type="EMBL" id="CEP64634.1"/>
    </source>
</evidence>
<feature type="domain" description="MARVEL" evidence="7">
    <location>
        <begin position="69"/>
        <end position="225"/>
    </location>
</feature>
<dbReference type="Proteomes" id="UP000054304">
    <property type="component" value="Unassembled WGS sequence"/>
</dbReference>
<feature type="transmembrane region" description="Helical" evidence="6">
    <location>
        <begin position="102"/>
        <end position="122"/>
    </location>
</feature>
<dbReference type="RefSeq" id="XP_022630839.1">
    <property type="nucleotide sequence ID" value="XM_022775052.1"/>
</dbReference>
<dbReference type="PANTHER" id="PTHR37451:SF1">
    <property type="entry name" value="MARVEL DOMAIN-CONTAINING PROTEIN"/>
    <property type="match status" value="1"/>
</dbReference>
<feature type="region of interest" description="Disordered" evidence="5">
    <location>
        <begin position="1"/>
        <end position="21"/>
    </location>
</feature>